<dbReference type="PANTHER" id="PTHR15561:SF0">
    <property type="entry name" value="DNA-DIRECTED RNA POLYMERASE III SUBUNIT RPC9"/>
    <property type="match status" value="1"/>
</dbReference>
<dbReference type="InterPro" id="IPR038324">
    <property type="entry name" value="Rpb4/RPC9_sf"/>
</dbReference>
<evidence type="ECO:0000313" key="8">
    <source>
        <dbReference type="EMBL" id="TKA70624.1"/>
    </source>
</evidence>
<keyword evidence="4" id="KW-0240">DNA-directed RNA polymerase</keyword>
<evidence type="ECO:0000256" key="6">
    <source>
        <dbReference type="ARBA" id="ARBA00023242"/>
    </source>
</evidence>
<dbReference type="Gene3D" id="1.20.1250.40">
    <property type="match status" value="1"/>
</dbReference>
<feature type="region of interest" description="Disordered" evidence="7">
    <location>
        <begin position="33"/>
        <end position="56"/>
    </location>
</feature>
<keyword evidence="6" id="KW-0539">Nucleus</keyword>
<gene>
    <name evidence="8" type="ORF">B0A55_07582</name>
</gene>
<dbReference type="GO" id="GO:0005666">
    <property type="term" value="C:RNA polymerase III complex"/>
    <property type="evidence" value="ECO:0007669"/>
    <property type="project" value="InterPro"/>
</dbReference>
<dbReference type="Pfam" id="PF03874">
    <property type="entry name" value="RNA_pol_Rpb4"/>
    <property type="match status" value="1"/>
</dbReference>
<feature type="region of interest" description="Disordered" evidence="7">
    <location>
        <begin position="191"/>
        <end position="210"/>
    </location>
</feature>
<name>A0A4U0X2U4_9PEZI</name>
<dbReference type="STRING" id="329884.A0A4U0X2U4"/>
<comment type="caution">
    <text evidence="8">The sequence shown here is derived from an EMBL/GenBank/DDBJ whole genome shotgun (WGS) entry which is preliminary data.</text>
</comment>
<dbReference type="PANTHER" id="PTHR15561">
    <property type="entry name" value="CALCITONIN GENE-RELATED PEPTIDE-RECEPTOR COMPONENT PROTEIN"/>
    <property type="match status" value="1"/>
</dbReference>
<reference evidence="8 9" key="1">
    <citation type="submission" date="2017-03" db="EMBL/GenBank/DDBJ databases">
        <title>Genomes of endolithic fungi from Antarctica.</title>
        <authorList>
            <person name="Coleine C."/>
            <person name="Masonjones S."/>
            <person name="Stajich J.E."/>
        </authorList>
    </citation>
    <scope>NUCLEOTIDE SEQUENCE [LARGE SCALE GENOMIC DNA]</scope>
    <source>
        <strain evidence="8 9">CCFEE 5184</strain>
    </source>
</reference>
<comment type="similarity">
    <text evidence="2">Belongs to the eukaryotic RPC9 RNA polymerase subunit family.</text>
</comment>
<evidence type="ECO:0000313" key="9">
    <source>
        <dbReference type="Proteomes" id="UP000309340"/>
    </source>
</evidence>
<dbReference type="EMBL" id="NAJQ01000390">
    <property type="protein sequence ID" value="TKA70624.1"/>
    <property type="molecule type" value="Genomic_DNA"/>
</dbReference>
<comment type="subcellular location">
    <subcellularLocation>
        <location evidence="1">Nucleus</location>
    </subcellularLocation>
</comment>
<evidence type="ECO:0000256" key="2">
    <source>
        <dbReference type="ARBA" id="ARBA00006898"/>
    </source>
</evidence>
<proteinExistence type="inferred from homology"/>
<dbReference type="InterPro" id="IPR005574">
    <property type="entry name" value="Rpb4/RPC9"/>
</dbReference>
<dbReference type="InterPro" id="IPR010997">
    <property type="entry name" value="HRDC-like_sf"/>
</dbReference>
<evidence type="ECO:0000256" key="7">
    <source>
        <dbReference type="SAM" id="MobiDB-lite"/>
    </source>
</evidence>
<evidence type="ECO:0000256" key="1">
    <source>
        <dbReference type="ARBA" id="ARBA00004123"/>
    </source>
</evidence>
<evidence type="ECO:0000256" key="3">
    <source>
        <dbReference type="ARBA" id="ARBA00016672"/>
    </source>
</evidence>
<protein>
    <recommendedName>
        <fullName evidence="3">DNA-directed RNA polymerase III subunit RPC9</fullName>
    </recommendedName>
</protein>
<dbReference type="AlphaFoldDB" id="A0A4U0X2U4"/>
<dbReference type="Proteomes" id="UP000309340">
    <property type="component" value="Unassembled WGS sequence"/>
</dbReference>
<dbReference type="GO" id="GO:0000166">
    <property type="term" value="F:nucleotide binding"/>
    <property type="evidence" value="ECO:0007669"/>
    <property type="project" value="InterPro"/>
</dbReference>
<keyword evidence="9" id="KW-1185">Reference proteome</keyword>
<feature type="compositionally biased region" description="Basic and acidic residues" evidence="7">
    <location>
        <begin position="197"/>
        <end position="210"/>
    </location>
</feature>
<keyword evidence="5" id="KW-0804">Transcription</keyword>
<evidence type="ECO:0000256" key="5">
    <source>
        <dbReference type="ARBA" id="ARBA00023163"/>
    </source>
</evidence>
<accession>A0A4U0X2U4</accession>
<sequence>MKILDAGTENLSNQDVLTWITAKRAQHSAENAAAAAVVGKGKGKDKDQQPSPHPPNFLAALTKHERELRDPKKYPYTSNPTVYNETYDAMARFDKLLIERICFPLEEKYKNNMTGMTAEQIEKALSKEQDEKALTETEHLMLFNHAPQGIEQLQPMVENCEERFTGEEQDVLVHCVMEVYRGEEMGGKKVSAAEGVDGGKEMELEGRMEG</sequence>
<evidence type="ECO:0000256" key="4">
    <source>
        <dbReference type="ARBA" id="ARBA00022478"/>
    </source>
</evidence>
<dbReference type="OrthoDB" id="1746530at2759"/>
<dbReference type="GO" id="GO:0006384">
    <property type="term" value="P:transcription initiation at RNA polymerase III promoter"/>
    <property type="evidence" value="ECO:0007669"/>
    <property type="project" value="InterPro"/>
</dbReference>
<organism evidence="8 9">
    <name type="scientific">Friedmanniomyces simplex</name>
    <dbReference type="NCBI Taxonomy" id="329884"/>
    <lineage>
        <taxon>Eukaryota</taxon>
        <taxon>Fungi</taxon>
        <taxon>Dikarya</taxon>
        <taxon>Ascomycota</taxon>
        <taxon>Pezizomycotina</taxon>
        <taxon>Dothideomycetes</taxon>
        <taxon>Dothideomycetidae</taxon>
        <taxon>Mycosphaerellales</taxon>
        <taxon>Teratosphaeriaceae</taxon>
        <taxon>Friedmanniomyces</taxon>
    </lineage>
</organism>
<dbReference type="InterPro" id="IPR038846">
    <property type="entry name" value="RPC9"/>
</dbReference>
<dbReference type="SUPFAM" id="SSF47819">
    <property type="entry name" value="HRDC-like"/>
    <property type="match status" value="1"/>
</dbReference>